<dbReference type="Pfam" id="PF05485">
    <property type="entry name" value="THAP"/>
    <property type="match status" value="1"/>
</dbReference>
<reference evidence="7" key="1">
    <citation type="submission" date="2018-04" db="EMBL/GenBank/DDBJ databases">
        <title>Transcriptome of Schizaphis graminum biotype I.</title>
        <authorList>
            <person name="Scully E.D."/>
            <person name="Geib S.M."/>
            <person name="Palmer N.A."/>
            <person name="Koch K."/>
            <person name="Bradshaw J."/>
            <person name="Heng-Moss T."/>
            <person name="Sarath G."/>
        </authorList>
    </citation>
    <scope>NUCLEOTIDE SEQUENCE</scope>
</reference>
<protein>
    <recommendedName>
        <fullName evidence="6">THAP-type domain-containing protein</fullName>
    </recommendedName>
</protein>
<dbReference type="EMBL" id="GGMR01014281">
    <property type="protein sequence ID" value="MBY26900.1"/>
    <property type="molecule type" value="Transcribed_RNA"/>
</dbReference>
<dbReference type="GO" id="GO:0003677">
    <property type="term" value="F:DNA binding"/>
    <property type="evidence" value="ECO:0007669"/>
    <property type="project" value="UniProtKB-UniRule"/>
</dbReference>
<dbReference type="SUPFAM" id="SSF57716">
    <property type="entry name" value="Glucocorticoid receptor-like (DNA-binding domain)"/>
    <property type="match status" value="1"/>
</dbReference>
<sequence>MGLCWAVGCNHHNQREKCKFFTLPKDTKTRNRWLKLLNRSDLPGPGCVVCSCHFKNGLRINGPELQEHLKKAFNNDFPPPPQKRRKQITEKVTIPTDIPSYEINAGNALDIDKYISKKLCYLNP</sequence>
<feature type="domain" description="THAP-type" evidence="6">
    <location>
        <begin position="1"/>
        <end position="81"/>
    </location>
</feature>
<evidence type="ECO:0000259" key="6">
    <source>
        <dbReference type="PROSITE" id="PS50950"/>
    </source>
</evidence>
<evidence type="ECO:0000256" key="3">
    <source>
        <dbReference type="ARBA" id="ARBA00022833"/>
    </source>
</evidence>
<keyword evidence="2 5" id="KW-0863">Zinc-finger</keyword>
<organism evidence="7">
    <name type="scientific">Schizaphis graminum</name>
    <name type="common">Green bug aphid</name>
    <dbReference type="NCBI Taxonomy" id="13262"/>
    <lineage>
        <taxon>Eukaryota</taxon>
        <taxon>Metazoa</taxon>
        <taxon>Ecdysozoa</taxon>
        <taxon>Arthropoda</taxon>
        <taxon>Hexapoda</taxon>
        <taxon>Insecta</taxon>
        <taxon>Pterygota</taxon>
        <taxon>Neoptera</taxon>
        <taxon>Paraneoptera</taxon>
        <taxon>Hemiptera</taxon>
        <taxon>Sternorrhyncha</taxon>
        <taxon>Aphidomorpha</taxon>
        <taxon>Aphidoidea</taxon>
        <taxon>Aphididae</taxon>
        <taxon>Aphidini</taxon>
        <taxon>Schizaphis</taxon>
    </lineage>
</organism>
<dbReference type="PROSITE" id="PS50950">
    <property type="entry name" value="ZF_THAP"/>
    <property type="match status" value="1"/>
</dbReference>
<evidence type="ECO:0000313" key="7">
    <source>
        <dbReference type="EMBL" id="MBY26900.1"/>
    </source>
</evidence>
<evidence type="ECO:0000256" key="1">
    <source>
        <dbReference type="ARBA" id="ARBA00022723"/>
    </source>
</evidence>
<gene>
    <name evidence="7" type="ORF">g.83906</name>
</gene>
<dbReference type="InterPro" id="IPR006612">
    <property type="entry name" value="THAP_Znf"/>
</dbReference>
<dbReference type="InterPro" id="IPR038441">
    <property type="entry name" value="THAP_Znf_sf"/>
</dbReference>
<dbReference type="AlphaFoldDB" id="A0A2S2PBS9"/>
<keyword evidence="4 5" id="KW-0238">DNA-binding</keyword>
<evidence type="ECO:0000256" key="2">
    <source>
        <dbReference type="ARBA" id="ARBA00022771"/>
    </source>
</evidence>
<proteinExistence type="predicted"/>
<keyword evidence="3" id="KW-0862">Zinc</keyword>
<evidence type="ECO:0000256" key="5">
    <source>
        <dbReference type="PROSITE-ProRule" id="PRU00309"/>
    </source>
</evidence>
<evidence type="ECO:0000256" key="4">
    <source>
        <dbReference type="ARBA" id="ARBA00023125"/>
    </source>
</evidence>
<accession>A0A2S2PBS9</accession>
<name>A0A2S2PBS9_SCHGA</name>
<dbReference type="GO" id="GO:0008270">
    <property type="term" value="F:zinc ion binding"/>
    <property type="evidence" value="ECO:0007669"/>
    <property type="project" value="UniProtKB-KW"/>
</dbReference>
<dbReference type="Gene3D" id="6.20.210.20">
    <property type="entry name" value="THAP domain"/>
    <property type="match status" value="1"/>
</dbReference>
<keyword evidence="1" id="KW-0479">Metal-binding</keyword>